<dbReference type="PANTHER" id="PTHR13192:SF3">
    <property type="entry name" value="COBALAMIN TRAFFICKING PROTEIN CBLD"/>
    <property type="match status" value="1"/>
</dbReference>
<dbReference type="InterPro" id="IPR019362">
    <property type="entry name" value="MMADHC"/>
</dbReference>
<dbReference type="GO" id="GO:0009235">
    <property type="term" value="P:cobalamin metabolic process"/>
    <property type="evidence" value="ECO:0007669"/>
    <property type="project" value="InterPro"/>
</dbReference>
<organism evidence="1 2">
    <name type="scientific">Cylindrotheca closterium</name>
    <dbReference type="NCBI Taxonomy" id="2856"/>
    <lineage>
        <taxon>Eukaryota</taxon>
        <taxon>Sar</taxon>
        <taxon>Stramenopiles</taxon>
        <taxon>Ochrophyta</taxon>
        <taxon>Bacillariophyta</taxon>
        <taxon>Bacillariophyceae</taxon>
        <taxon>Bacillariophycidae</taxon>
        <taxon>Bacillariales</taxon>
        <taxon>Bacillariaceae</taxon>
        <taxon>Cylindrotheca</taxon>
    </lineage>
</organism>
<dbReference type="Pfam" id="PF10229">
    <property type="entry name" value="MMADHC"/>
    <property type="match status" value="1"/>
</dbReference>
<accession>A0AAD2FUV4</accession>
<name>A0AAD2FUV4_9STRA</name>
<reference evidence="1" key="1">
    <citation type="submission" date="2023-08" db="EMBL/GenBank/DDBJ databases">
        <authorList>
            <person name="Audoor S."/>
            <person name="Bilcke G."/>
        </authorList>
    </citation>
    <scope>NUCLEOTIDE SEQUENCE</scope>
</reference>
<evidence type="ECO:0000313" key="2">
    <source>
        <dbReference type="Proteomes" id="UP001295423"/>
    </source>
</evidence>
<protein>
    <recommendedName>
        <fullName evidence="3">Methylmalonic aciduria and homocystinuria type D protein</fullName>
    </recommendedName>
</protein>
<evidence type="ECO:0000313" key="1">
    <source>
        <dbReference type="EMBL" id="CAJ1953698.1"/>
    </source>
</evidence>
<proteinExistence type="predicted"/>
<dbReference type="AlphaFoldDB" id="A0AAD2FUV4"/>
<gene>
    <name evidence="1" type="ORF">CYCCA115_LOCUS14301</name>
</gene>
<dbReference type="Proteomes" id="UP001295423">
    <property type="component" value="Unassembled WGS sequence"/>
</dbReference>
<evidence type="ECO:0008006" key="3">
    <source>
        <dbReference type="Google" id="ProtNLM"/>
    </source>
</evidence>
<keyword evidence="2" id="KW-1185">Reference proteome</keyword>
<sequence>MVSQSTLLPPQLAVREARPDDPLECSVHSLPKPLLREFQHVFGQEYLEEMVKDNNKSLELLAIPTNQQARKDLVAVGDDIEFEKDRLLNVFMEFGDELCKRIRSYGFWADYIDPCSGLPMITPNCNKVYSEVDGMECLLNYKAHNAGFCKILQHPRWGSAVYPATMFAHAPPDLVIKLVQEYQAKMTSK</sequence>
<comment type="caution">
    <text evidence="1">The sequence shown here is derived from an EMBL/GenBank/DDBJ whole genome shotgun (WGS) entry which is preliminary data.</text>
</comment>
<dbReference type="EMBL" id="CAKOGP040001836">
    <property type="protein sequence ID" value="CAJ1953698.1"/>
    <property type="molecule type" value="Genomic_DNA"/>
</dbReference>
<dbReference type="PANTHER" id="PTHR13192">
    <property type="entry name" value="MY011 PROTEIN"/>
    <property type="match status" value="1"/>
</dbReference>